<dbReference type="EMBL" id="CP046956">
    <property type="protein sequence ID" value="QTM98490.1"/>
    <property type="molecule type" value="Genomic_DNA"/>
</dbReference>
<dbReference type="Gene3D" id="3.40.50.10350">
    <property type="entry name" value="Glycerate kinase, domain 1"/>
    <property type="match status" value="1"/>
</dbReference>
<evidence type="ECO:0000256" key="4">
    <source>
        <dbReference type="PIRNR" id="PIRNR006078"/>
    </source>
</evidence>
<dbReference type="InterPro" id="IPR004381">
    <property type="entry name" value="Glycerate_kinase"/>
</dbReference>
<keyword evidence="6" id="KW-1185">Reference proteome</keyword>
<keyword evidence="2 4" id="KW-0808">Transferase</keyword>
<evidence type="ECO:0000256" key="1">
    <source>
        <dbReference type="ARBA" id="ARBA00006284"/>
    </source>
</evidence>
<dbReference type="InterPro" id="IPR018197">
    <property type="entry name" value="Glycerate_kinase_RE-like"/>
</dbReference>
<dbReference type="RefSeq" id="WP_209367275.1">
    <property type="nucleotide sequence ID" value="NZ_CP046956.1"/>
</dbReference>
<dbReference type="PANTHER" id="PTHR21599:SF0">
    <property type="entry name" value="GLYCERATE KINASE"/>
    <property type="match status" value="1"/>
</dbReference>
<dbReference type="InterPro" id="IPR018193">
    <property type="entry name" value="Glyc_kinase_flavodox-like_fold"/>
</dbReference>
<dbReference type="EC" id="2.7.1.-" evidence="5"/>
<dbReference type="Proteomes" id="UP000665043">
    <property type="component" value="Chromosome"/>
</dbReference>
<organism evidence="5 6">
    <name type="scientific">Sediminibacillus dalangtanensis</name>
    <dbReference type="NCBI Taxonomy" id="2729421"/>
    <lineage>
        <taxon>Bacteria</taxon>
        <taxon>Bacillati</taxon>
        <taxon>Bacillota</taxon>
        <taxon>Bacilli</taxon>
        <taxon>Bacillales</taxon>
        <taxon>Bacillaceae</taxon>
        <taxon>Sediminibacillus</taxon>
    </lineage>
</organism>
<accession>A0ABX7VSB1</accession>
<dbReference type="PANTHER" id="PTHR21599">
    <property type="entry name" value="GLYCERATE KINASE"/>
    <property type="match status" value="1"/>
</dbReference>
<comment type="similarity">
    <text evidence="1 4">Belongs to the glycerate kinase type-1 family.</text>
</comment>
<gene>
    <name evidence="5" type="ORF">ERJ70_03780</name>
</gene>
<protein>
    <submittedName>
        <fullName evidence="5">Glycerate kinase</fullName>
        <ecNumber evidence="5">2.7.1.-</ecNumber>
    </submittedName>
</protein>
<sequence length="385" mass="40585">MKYVIAPDSFKGSITSIEAAKAISRAVRETDGQAEVVELPMADGGEGTVDAVLLSRGGDKITRQVEDPLGRVIEASYGWMEEEKTAVIETAAASGLPLLKTEELNPYEASSYGTGQLLRDALEKGAETIILGLGGSATVDAGVGLFQALGLKVYGENDREISRVGGRLDRITKVDATGLEPKLKQVNIIVASDVTNPLLGRDGAVAIFGPQKGISAQHLETFEAGMASFAKVTAEAVKHNVAEEPGSGAAGGIGFLLQSLLKVEFRSGLELMVELSRLEEHLVGADVVFTGEGKVDGQSLFGKVPVGVARAARMKGVPTVAFAGMIGDGLDRLQAEGLTVVIPIVDQPMALKEAMAEGERLLYTAATRAMQLIRLDKREIGRETK</sequence>
<dbReference type="Pfam" id="PF02595">
    <property type="entry name" value="Gly_kinase"/>
    <property type="match status" value="1"/>
</dbReference>
<evidence type="ECO:0000256" key="3">
    <source>
        <dbReference type="ARBA" id="ARBA00022777"/>
    </source>
</evidence>
<evidence type="ECO:0000313" key="6">
    <source>
        <dbReference type="Proteomes" id="UP000665043"/>
    </source>
</evidence>
<dbReference type="SUPFAM" id="SSF110738">
    <property type="entry name" value="Glycerate kinase I"/>
    <property type="match status" value="1"/>
</dbReference>
<evidence type="ECO:0000313" key="5">
    <source>
        <dbReference type="EMBL" id="QTM98490.1"/>
    </source>
</evidence>
<dbReference type="GO" id="GO:0016301">
    <property type="term" value="F:kinase activity"/>
    <property type="evidence" value="ECO:0007669"/>
    <property type="project" value="UniProtKB-KW"/>
</dbReference>
<dbReference type="PIRSF" id="PIRSF006078">
    <property type="entry name" value="GlxK"/>
    <property type="match status" value="1"/>
</dbReference>
<dbReference type="InterPro" id="IPR036129">
    <property type="entry name" value="Glycerate_kinase_sf"/>
</dbReference>
<proteinExistence type="inferred from homology"/>
<name>A0ABX7VSB1_9BACI</name>
<dbReference type="Gene3D" id="3.90.1510.10">
    <property type="entry name" value="Glycerate kinase, domain 2"/>
    <property type="match status" value="1"/>
</dbReference>
<keyword evidence="3 4" id="KW-0418">Kinase</keyword>
<dbReference type="NCBIfam" id="TIGR00045">
    <property type="entry name" value="glycerate kinase"/>
    <property type="match status" value="1"/>
</dbReference>
<reference evidence="5 6" key="1">
    <citation type="submission" date="2019-12" db="EMBL/GenBank/DDBJ databases">
        <title>The whole genome sequencing of a strain isolated from a Mars analog, Dalangtan Playa.</title>
        <authorList>
            <person name="Huang T."/>
        </authorList>
    </citation>
    <scope>NUCLEOTIDE SEQUENCE [LARGE SCALE GENOMIC DNA]</scope>
    <source>
        <strain evidence="5 6">DP4-553-S</strain>
    </source>
</reference>
<evidence type="ECO:0000256" key="2">
    <source>
        <dbReference type="ARBA" id="ARBA00022679"/>
    </source>
</evidence>